<feature type="transmembrane region" description="Helical" evidence="2">
    <location>
        <begin position="151"/>
        <end position="171"/>
    </location>
</feature>
<keyword evidence="2" id="KW-1133">Transmembrane helix</keyword>
<feature type="compositionally biased region" description="Polar residues" evidence="1">
    <location>
        <begin position="9"/>
        <end position="20"/>
    </location>
</feature>
<evidence type="ECO:0000256" key="1">
    <source>
        <dbReference type="SAM" id="MobiDB-lite"/>
    </source>
</evidence>
<organism evidence="3 4">
    <name type="scientific">Roseimaritima multifibrata</name>
    <dbReference type="NCBI Taxonomy" id="1930274"/>
    <lineage>
        <taxon>Bacteria</taxon>
        <taxon>Pseudomonadati</taxon>
        <taxon>Planctomycetota</taxon>
        <taxon>Planctomycetia</taxon>
        <taxon>Pirellulales</taxon>
        <taxon>Pirellulaceae</taxon>
        <taxon>Roseimaritima</taxon>
    </lineage>
</organism>
<name>A0A517MJ75_9BACT</name>
<evidence type="ECO:0000313" key="4">
    <source>
        <dbReference type="Proteomes" id="UP000320672"/>
    </source>
</evidence>
<feature type="transmembrane region" description="Helical" evidence="2">
    <location>
        <begin position="276"/>
        <end position="298"/>
    </location>
</feature>
<feature type="transmembrane region" description="Helical" evidence="2">
    <location>
        <begin position="233"/>
        <end position="256"/>
    </location>
</feature>
<accession>A0A517MJ75</accession>
<feature type="transmembrane region" description="Helical" evidence="2">
    <location>
        <begin position="369"/>
        <end position="390"/>
    </location>
</feature>
<dbReference type="RefSeq" id="WP_246109478.1">
    <property type="nucleotide sequence ID" value="NZ_CP036262.1"/>
</dbReference>
<dbReference type="KEGG" id="rml:FF011L_37330"/>
<feature type="transmembrane region" description="Helical" evidence="2">
    <location>
        <begin position="97"/>
        <end position="117"/>
    </location>
</feature>
<dbReference type="Proteomes" id="UP000320672">
    <property type="component" value="Chromosome"/>
</dbReference>
<keyword evidence="4" id="KW-1185">Reference proteome</keyword>
<feature type="transmembrane region" description="Helical" evidence="2">
    <location>
        <begin position="305"/>
        <end position="324"/>
    </location>
</feature>
<feature type="region of interest" description="Disordered" evidence="1">
    <location>
        <begin position="1"/>
        <end position="23"/>
    </location>
</feature>
<feature type="transmembrane region" description="Helical" evidence="2">
    <location>
        <begin position="330"/>
        <end position="348"/>
    </location>
</feature>
<dbReference type="EMBL" id="CP036262">
    <property type="protein sequence ID" value="QDS94949.1"/>
    <property type="molecule type" value="Genomic_DNA"/>
</dbReference>
<dbReference type="InterPro" id="IPR043745">
    <property type="entry name" value="DUF5690"/>
</dbReference>
<sequence length="440" mass="48063">MGTDPAPASASSQTLPTTPSGGEAKGREMLWAVVAAFGTYFCMYAFRKPFAVAQFDGLHVGDWDYKVIAVASQVLGYTLSKFIGIKVLTELKPNRRAWSIIALILLAELALILLAIVPAPWNLFCLFLNGLPLGMVFGLVISFLEGRRQTEALAAILCTSFILADGFTKSVGKLLLDSGVSQFWMPAGVGILFLLPLLGFVWMLSGVKQPSKRDIVARSERVQMTSQDRKSFIIRYAGGLIPLLMMYLMVTVVRSIRSDFAPEIWGSLGVTTTPELFSFSELWVGLAVTLANGFAVLITNNYRAFRVAILICITGSGLLLAASLGQHTGHLSGFTFMVLIGIGLYLPYVATHTTLFERMLAITRDRGSLVFLMYLADAIGYLGYVAVMLARNALDPGGDFMVFFLPMCYITGGLSITCMLACQFYFSRQQQLAYARSLAL</sequence>
<gene>
    <name evidence="3" type="ORF">FF011L_37330</name>
</gene>
<evidence type="ECO:0008006" key="5">
    <source>
        <dbReference type="Google" id="ProtNLM"/>
    </source>
</evidence>
<dbReference type="SUPFAM" id="SSF103473">
    <property type="entry name" value="MFS general substrate transporter"/>
    <property type="match status" value="1"/>
</dbReference>
<keyword evidence="2" id="KW-0472">Membrane</keyword>
<keyword evidence="2" id="KW-0812">Transmembrane</keyword>
<feature type="transmembrane region" description="Helical" evidence="2">
    <location>
        <begin position="402"/>
        <end position="426"/>
    </location>
</feature>
<evidence type="ECO:0000313" key="3">
    <source>
        <dbReference type="EMBL" id="QDS94949.1"/>
    </source>
</evidence>
<feature type="transmembrane region" description="Helical" evidence="2">
    <location>
        <begin position="183"/>
        <end position="204"/>
    </location>
</feature>
<dbReference type="Pfam" id="PF18943">
    <property type="entry name" value="DUF5690"/>
    <property type="match status" value="1"/>
</dbReference>
<feature type="transmembrane region" description="Helical" evidence="2">
    <location>
        <begin position="123"/>
        <end position="144"/>
    </location>
</feature>
<dbReference type="InterPro" id="IPR036259">
    <property type="entry name" value="MFS_trans_sf"/>
</dbReference>
<evidence type="ECO:0000256" key="2">
    <source>
        <dbReference type="SAM" id="Phobius"/>
    </source>
</evidence>
<protein>
    <recommendedName>
        <fullName evidence="5">Major Facilitator Superfamily protein</fullName>
    </recommendedName>
</protein>
<reference evidence="3 4" key="1">
    <citation type="submission" date="2019-02" db="EMBL/GenBank/DDBJ databases">
        <title>Deep-cultivation of Planctomycetes and their phenomic and genomic characterization uncovers novel biology.</title>
        <authorList>
            <person name="Wiegand S."/>
            <person name="Jogler M."/>
            <person name="Boedeker C."/>
            <person name="Pinto D."/>
            <person name="Vollmers J."/>
            <person name="Rivas-Marin E."/>
            <person name="Kohn T."/>
            <person name="Peeters S.H."/>
            <person name="Heuer A."/>
            <person name="Rast P."/>
            <person name="Oberbeckmann S."/>
            <person name="Bunk B."/>
            <person name="Jeske O."/>
            <person name="Meyerdierks A."/>
            <person name="Storesund J.E."/>
            <person name="Kallscheuer N."/>
            <person name="Luecker S."/>
            <person name="Lage O.M."/>
            <person name="Pohl T."/>
            <person name="Merkel B.J."/>
            <person name="Hornburger P."/>
            <person name="Mueller R.-W."/>
            <person name="Bruemmer F."/>
            <person name="Labrenz M."/>
            <person name="Spormann A.M."/>
            <person name="Op den Camp H."/>
            <person name="Overmann J."/>
            <person name="Amann R."/>
            <person name="Jetten M.S.M."/>
            <person name="Mascher T."/>
            <person name="Medema M.H."/>
            <person name="Devos D.P."/>
            <person name="Kaster A.-K."/>
            <person name="Ovreas L."/>
            <person name="Rohde M."/>
            <person name="Galperin M.Y."/>
            <person name="Jogler C."/>
        </authorList>
    </citation>
    <scope>NUCLEOTIDE SEQUENCE [LARGE SCALE GENOMIC DNA]</scope>
    <source>
        <strain evidence="3 4">FF011L</strain>
    </source>
</reference>
<feature type="transmembrane region" description="Helical" evidence="2">
    <location>
        <begin position="29"/>
        <end position="47"/>
    </location>
</feature>
<dbReference type="AlphaFoldDB" id="A0A517MJ75"/>
<proteinExistence type="predicted"/>